<proteinExistence type="predicted"/>
<gene>
    <name evidence="1" type="ORF">BKA67DRAFT_541584</name>
</gene>
<dbReference type="EMBL" id="JAGPXC010000011">
    <property type="protein sequence ID" value="KAH6645355.1"/>
    <property type="molecule type" value="Genomic_DNA"/>
</dbReference>
<dbReference type="AlphaFoldDB" id="A0A9P8RLA1"/>
<comment type="caution">
    <text evidence="1">The sequence shown here is derived from an EMBL/GenBank/DDBJ whole genome shotgun (WGS) entry which is preliminary data.</text>
</comment>
<organism evidence="1 2">
    <name type="scientific">Truncatella angustata</name>
    <dbReference type="NCBI Taxonomy" id="152316"/>
    <lineage>
        <taxon>Eukaryota</taxon>
        <taxon>Fungi</taxon>
        <taxon>Dikarya</taxon>
        <taxon>Ascomycota</taxon>
        <taxon>Pezizomycotina</taxon>
        <taxon>Sordariomycetes</taxon>
        <taxon>Xylariomycetidae</taxon>
        <taxon>Amphisphaeriales</taxon>
        <taxon>Sporocadaceae</taxon>
        <taxon>Truncatella</taxon>
    </lineage>
</organism>
<dbReference type="RefSeq" id="XP_045951869.1">
    <property type="nucleotide sequence ID" value="XM_046100960.1"/>
</dbReference>
<protein>
    <submittedName>
        <fullName evidence="1">Uncharacterized protein</fullName>
    </submittedName>
</protein>
<name>A0A9P8RLA1_9PEZI</name>
<dbReference type="Proteomes" id="UP000758603">
    <property type="component" value="Unassembled WGS sequence"/>
</dbReference>
<evidence type="ECO:0000313" key="1">
    <source>
        <dbReference type="EMBL" id="KAH6645355.1"/>
    </source>
</evidence>
<evidence type="ECO:0000313" key="2">
    <source>
        <dbReference type="Proteomes" id="UP000758603"/>
    </source>
</evidence>
<reference evidence="1" key="1">
    <citation type="journal article" date="2021" name="Nat. Commun.">
        <title>Genetic determinants of endophytism in the Arabidopsis root mycobiome.</title>
        <authorList>
            <person name="Mesny F."/>
            <person name="Miyauchi S."/>
            <person name="Thiergart T."/>
            <person name="Pickel B."/>
            <person name="Atanasova L."/>
            <person name="Karlsson M."/>
            <person name="Huettel B."/>
            <person name="Barry K.W."/>
            <person name="Haridas S."/>
            <person name="Chen C."/>
            <person name="Bauer D."/>
            <person name="Andreopoulos W."/>
            <person name="Pangilinan J."/>
            <person name="LaButti K."/>
            <person name="Riley R."/>
            <person name="Lipzen A."/>
            <person name="Clum A."/>
            <person name="Drula E."/>
            <person name="Henrissat B."/>
            <person name="Kohler A."/>
            <person name="Grigoriev I.V."/>
            <person name="Martin F.M."/>
            <person name="Hacquard S."/>
        </authorList>
    </citation>
    <scope>NUCLEOTIDE SEQUENCE</scope>
    <source>
        <strain evidence="1">MPI-SDFR-AT-0073</strain>
    </source>
</reference>
<accession>A0A9P8RLA1</accession>
<sequence>MTPNTRSRSEREFSIAHTIYKSARHSLSLKVAGFRAQSTLRDVEIKSRCYGHSLQESRKRGLSCYRRKHYCQSYRCYRIVGLDLCAFAEFAEIFSEGSTVNGQIQVVIFNRTVASRPAVRRSSLGASMQDDTTLSTTLDNIETSSQAIDTDAVQSVDLVLPEADPVIHASRESRVDDTQNLCQEKRRVALSTAIKDYEYGPKRVCDLIEELETLSNALRNLKQMSI</sequence>
<keyword evidence="2" id="KW-1185">Reference proteome</keyword>
<dbReference type="GeneID" id="70129852"/>